<dbReference type="OrthoDB" id="265537at2"/>
<keyword evidence="4 6" id="KW-1133">Transmembrane helix</keyword>
<keyword evidence="2" id="KW-1003">Cell membrane</keyword>
<sequence>MSQFLIALLLLVNLNMFATSRVDSLIRSVGVQGLLVVCLVALYPEGGFSWGGWVFLAVTGLIKAIILPAVMFKALKSVGIRRELEPMVGYRKSLFIGLIAIGFSFWVSVKLPLPSGVLEPALTVALLSMIAGLFLVVSRKKAISQAIGYLVMENGIYVLGPALAIHSPLIVEAGVLLDLFVGVFVMGVIILHIRREFNHIDVDRLSELKD</sequence>
<evidence type="ECO:0000256" key="3">
    <source>
        <dbReference type="ARBA" id="ARBA00022692"/>
    </source>
</evidence>
<accession>A0A1X7K5I9</accession>
<reference evidence="8" key="1">
    <citation type="submission" date="2017-04" db="EMBL/GenBank/DDBJ databases">
        <authorList>
            <person name="Varghese N."/>
            <person name="Submissions S."/>
        </authorList>
    </citation>
    <scope>NUCLEOTIDE SEQUENCE [LARGE SCALE GENOMIC DNA]</scope>
    <source>
        <strain evidence="8">USBA 82</strain>
    </source>
</reference>
<protein>
    <submittedName>
        <fullName evidence="7">Hydrogenase-4 component E</fullName>
    </submittedName>
</protein>
<evidence type="ECO:0000256" key="1">
    <source>
        <dbReference type="ARBA" id="ARBA00004651"/>
    </source>
</evidence>
<feature type="transmembrane region" description="Helical" evidence="6">
    <location>
        <begin position="175"/>
        <end position="193"/>
    </location>
</feature>
<dbReference type="GO" id="GO:0005886">
    <property type="term" value="C:plasma membrane"/>
    <property type="evidence" value="ECO:0007669"/>
    <property type="project" value="UniProtKB-SubCell"/>
</dbReference>
<evidence type="ECO:0000256" key="6">
    <source>
        <dbReference type="SAM" id="Phobius"/>
    </source>
</evidence>
<feature type="transmembrane region" description="Helical" evidence="6">
    <location>
        <begin position="93"/>
        <end position="111"/>
    </location>
</feature>
<organism evidence="7 8">
    <name type="scientific">Dethiosulfovibrio salsuginis</name>
    <dbReference type="NCBI Taxonomy" id="561720"/>
    <lineage>
        <taxon>Bacteria</taxon>
        <taxon>Thermotogati</taxon>
        <taxon>Synergistota</taxon>
        <taxon>Synergistia</taxon>
        <taxon>Synergistales</taxon>
        <taxon>Dethiosulfovibrionaceae</taxon>
        <taxon>Dethiosulfovibrio</taxon>
    </lineage>
</organism>
<proteinExistence type="predicted"/>
<evidence type="ECO:0000313" key="7">
    <source>
        <dbReference type="EMBL" id="SMG36254.1"/>
    </source>
</evidence>
<dbReference type="Gene3D" id="1.10.287.3510">
    <property type="match status" value="1"/>
</dbReference>
<keyword evidence="8" id="KW-1185">Reference proteome</keyword>
<gene>
    <name evidence="7" type="ORF">SAMN06275492_12137</name>
</gene>
<dbReference type="AlphaFoldDB" id="A0A1X7K5I9"/>
<dbReference type="EMBL" id="FXBB01000021">
    <property type="protein sequence ID" value="SMG36254.1"/>
    <property type="molecule type" value="Genomic_DNA"/>
</dbReference>
<dbReference type="RefSeq" id="WP_085544940.1">
    <property type="nucleotide sequence ID" value="NZ_FXBB01000021.1"/>
</dbReference>
<name>A0A1X7K5I9_9BACT</name>
<evidence type="ECO:0000256" key="5">
    <source>
        <dbReference type="ARBA" id="ARBA00023136"/>
    </source>
</evidence>
<dbReference type="PANTHER" id="PTHR38601">
    <property type="entry name" value="HYDROGENASE-4 COMPONENT E"/>
    <property type="match status" value="1"/>
</dbReference>
<evidence type="ECO:0000256" key="4">
    <source>
        <dbReference type="ARBA" id="ARBA00022989"/>
    </source>
</evidence>
<dbReference type="InterPro" id="IPR038730">
    <property type="entry name" value="HyfE-like"/>
</dbReference>
<keyword evidence="5 6" id="KW-0472">Membrane</keyword>
<evidence type="ECO:0000256" key="2">
    <source>
        <dbReference type="ARBA" id="ARBA00022475"/>
    </source>
</evidence>
<feature type="transmembrane region" description="Helical" evidence="6">
    <location>
        <begin position="149"/>
        <end position="169"/>
    </location>
</feature>
<feature type="transmembrane region" description="Helical" evidence="6">
    <location>
        <begin position="48"/>
        <end position="72"/>
    </location>
</feature>
<dbReference type="PANTHER" id="PTHR38601:SF1">
    <property type="entry name" value="HYDROGENASE-4 COMPONENT E"/>
    <property type="match status" value="1"/>
</dbReference>
<keyword evidence="3 6" id="KW-0812">Transmembrane</keyword>
<feature type="transmembrane region" description="Helical" evidence="6">
    <location>
        <begin position="117"/>
        <end position="137"/>
    </location>
</feature>
<comment type="subcellular location">
    <subcellularLocation>
        <location evidence="1">Cell membrane</location>
        <topology evidence="1">Multi-pass membrane protein</topology>
    </subcellularLocation>
</comment>
<dbReference type="Proteomes" id="UP000193355">
    <property type="component" value="Unassembled WGS sequence"/>
</dbReference>
<evidence type="ECO:0000313" key="8">
    <source>
        <dbReference type="Proteomes" id="UP000193355"/>
    </source>
</evidence>
<dbReference type="STRING" id="561720.SAMN06275492_12137"/>